<dbReference type="RefSeq" id="WP_067017104.1">
    <property type="nucleotide sequence ID" value="NZ_FLOB01000005.1"/>
</dbReference>
<evidence type="ECO:0008006" key="3">
    <source>
        <dbReference type="Google" id="ProtNLM"/>
    </source>
</evidence>
<gene>
    <name evidence="1" type="ORF">MSP8886_02635</name>
</gene>
<dbReference type="PANTHER" id="PTHR38765">
    <property type="entry name" value="DUF484 DOMAIN-CONTAINING PROTEIN"/>
    <property type="match status" value="1"/>
</dbReference>
<keyword evidence="2" id="KW-1185">Reference proteome</keyword>
<dbReference type="Gene3D" id="3.30.450.40">
    <property type="match status" value="1"/>
</dbReference>
<dbReference type="PANTHER" id="PTHR38765:SF1">
    <property type="entry name" value="DUF484 DOMAIN-CONTAINING PROTEIN"/>
    <property type="match status" value="1"/>
</dbReference>
<dbReference type="OrthoDB" id="8525200at2"/>
<dbReference type="InterPro" id="IPR007435">
    <property type="entry name" value="DUF484"/>
</dbReference>
<dbReference type="Pfam" id="PF04340">
    <property type="entry name" value="DUF484"/>
    <property type="match status" value="1"/>
</dbReference>
<dbReference type="SUPFAM" id="SSF55781">
    <property type="entry name" value="GAF domain-like"/>
    <property type="match status" value="1"/>
</dbReference>
<reference evidence="1 2" key="1">
    <citation type="submission" date="2016-06" db="EMBL/GenBank/DDBJ databases">
        <authorList>
            <person name="Kjaerup R.B."/>
            <person name="Dalgaard T.S."/>
            <person name="Juul-Madsen H.R."/>
        </authorList>
    </citation>
    <scope>NUCLEOTIDE SEQUENCE [LARGE SCALE GENOMIC DNA]</scope>
    <source>
        <strain evidence="1 2">CECT 8886</strain>
    </source>
</reference>
<proteinExistence type="predicted"/>
<sequence>MKEEDVVRYLSKSPDFFVKNSDLLESLTLPHPVHGNVISLLEYQVSLLRKTAASYRQEFERLVEVARQNEAIMQKTRRLILAGVACSSLDDLVIVIDDMVREEFDASHHTLLLFGNNQGSSIRCCSEDERKEHLNGLPSLKRSSCTLLDKTAIQFLFPETHRLILSTAVVPILGHQENEKDCIGVLVLGSQSPYTFSKEKETLFLQYLTEMLSGIFQRLIE</sequence>
<evidence type="ECO:0000313" key="1">
    <source>
        <dbReference type="EMBL" id="SBS33020.1"/>
    </source>
</evidence>
<dbReference type="AlphaFoldDB" id="A0A1A8TKV4"/>
<dbReference type="STRING" id="1792290.MSP8886_02635"/>
<protein>
    <recommendedName>
        <fullName evidence="3">DUF484 family protein</fullName>
    </recommendedName>
</protein>
<accession>A0A1A8TKV4</accession>
<dbReference type="EMBL" id="FLOB01000005">
    <property type="protein sequence ID" value="SBS33020.1"/>
    <property type="molecule type" value="Genomic_DNA"/>
</dbReference>
<dbReference type="Proteomes" id="UP000092544">
    <property type="component" value="Unassembled WGS sequence"/>
</dbReference>
<organism evidence="1 2">
    <name type="scientific">Marinomonas spartinae</name>
    <dbReference type="NCBI Taxonomy" id="1792290"/>
    <lineage>
        <taxon>Bacteria</taxon>
        <taxon>Pseudomonadati</taxon>
        <taxon>Pseudomonadota</taxon>
        <taxon>Gammaproteobacteria</taxon>
        <taxon>Oceanospirillales</taxon>
        <taxon>Oceanospirillaceae</taxon>
        <taxon>Marinomonas</taxon>
    </lineage>
</organism>
<evidence type="ECO:0000313" key="2">
    <source>
        <dbReference type="Proteomes" id="UP000092544"/>
    </source>
</evidence>
<dbReference type="InterPro" id="IPR029016">
    <property type="entry name" value="GAF-like_dom_sf"/>
</dbReference>
<name>A0A1A8TKV4_9GAMM</name>